<dbReference type="SMART" id="SM00060">
    <property type="entry name" value="FN3"/>
    <property type="match status" value="2"/>
</dbReference>
<dbReference type="InterPro" id="IPR003961">
    <property type="entry name" value="FN3_dom"/>
</dbReference>
<feature type="compositionally biased region" description="Polar residues" evidence="8">
    <location>
        <begin position="1053"/>
        <end position="1066"/>
    </location>
</feature>
<protein>
    <submittedName>
        <fullName evidence="11">Leptin receptor</fullName>
    </submittedName>
</protein>
<evidence type="ECO:0000256" key="2">
    <source>
        <dbReference type="ARBA" id="ARBA00022692"/>
    </source>
</evidence>
<dbReference type="GO" id="GO:0004896">
    <property type="term" value="F:cytokine receptor activity"/>
    <property type="evidence" value="ECO:0007669"/>
    <property type="project" value="InterPro"/>
</dbReference>
<comment type="subcellular location">
    <subcellularLocation>
        <location evidence="1">Membrane</location>
        <topology evidence="1">Single-pass type I membrane protein</topology>
    </subcellularLocation>
</comment>
<evidence type="ECO:0000256" key="1">
    <source>
        <dbReference type="ARBA" id="ARBA00004479"/>
    </source>
</evidence>
<comment type="caution">
    <text evidence="11">The sequence shown here is derived from an EMBL/GenBank/DDBJ whole genome shotgun (WGS) entry which is preliminary data.</text>
</comment>
<dbReference type="CDD" id="cd00063">
    <property type="entry name" value="FN3"/>
    <property type="match status" value="2"/>
</dbReference>
<evidence type="ECO:0000313" key="11">
    <source>
        <dbReference type="EMBL" id="KAF6734407.1"/>
    </source>
</evidence>
<evidence type="ECO:0000256" key="4">
    <source>
        <dbReference type="ARBA" id="ARBA00022989"/>
    </source>
</evidence>
<keyword evidence="2 9" id="KW-0812">Transmembrane</keyword>
<keyword evidence="7" id="KW-0325">Glycoprotein</keyword>
<feature type="domain" description="Fibronectin type-III" evidence="10">
    <location>
        <begin position="291"/>
        <end position="387"/>
    </location>
</feature>
<evidence type="ECO:0000256" key="5">
    <source>
        <dbReference type="ARBA" id="ARBA00023136"/>
    </source>
</evidence>
<dbReference type="Proteomes" id="UP000646548">
    <property type="component" value="Unassembled WGS sequence"/>
</dbReference>
<evidence type="ECO:0000259" key="10">
    <source>
        <dbReference type="PROSITE" id="PS50853"/>
    </source>
</evidence>
<feature type="compositionally biased region" description="Acidic residues" evidence="8">
    <location>
        <begin position="1121"/>
        <end position="1137"/>
    </location>
</feature>
<feature type="region of interest" description="Disordered" evidence="8">
    <location>
        <begin position="991"/>
        <end position="1016"/>
    </location>
</feature>
<dbReference type="PANTHER" id="PTHR23037:SF27">
    <property type="entry name" value="INTERLEUKIN-7 RECEPTOR SUBUNIT ALPHA"/>
    <property type="match status" value="1"/>
</dbReference>
<reference evidence="11" key="1">
    <citation type="journal article" name="BMC Genomics">
        <title>Long-read sequencing and de novo genome assembly of marine medaka (Oryzias melastigma).</title>
        <authorList>
            <person name="Liang P."/>
            <person name="Saqib H.S.A."/>
            <person name="Ni X."/>
            <person name="Shen Y."/>
        </authorList>
    </citation>
    <scope>NUCLEOTIDE SEQUENCE</scope>
    <source>
        <strain evidence="11">Bigg-433</strain>
    </source>
</reference>
<dbReference type="Pfam" id="PF18589">
    <property type="entry name" value="ObR_Ig"/>
    <property type="match status" value="1"/>
</dbReference>
<dbReference type="InterPro" id="IPR003531">
    <property type="entry name" value="Hempt_rcpt_S_F1_CS"/>
</dbReference>
<dbReference type="PROSITE" id="PS01355">
    <property type="entry name" value="HEMATOPO_REC_S_F1"/>
    <property type="match status" value="1"/>
</dbReference>
<dbReference type="GO" id="GO:0046427">
    <property type="term" value="P:positive regulation of receptor signaling pathway via JAK-STAT"/>
    <property type="evidence" value="ECO:0007669"/>
    <property type="project" value="TreeGrafter"/>
</dbReference>
<feature type="domain" description="Fibronectin type-III" evidence="10">
    <location>
        <begin position="580"/>
        <end position="674"/>
    </location>
</feature>
<feature type="compositionally biased region" description="Low complexity" evidence="8">
    <location>
        <begin position="1038"/>
        <end position="1052"/>
    </location>
</feature>
<dbReference type="PROSITE" id="PS50853">
    <property type="entry name" value="FN3"/>
    <property type="match status" value="2"/>
</dbReference>
<dbReference type="GO" id="GO:0009897">
    <property type="term" value="C:external side of plasma membrane"/>
    <property type="evidence" value="ECO:0007669"/>
    <property type="project" value="TreeGrafter"/>
</dbReference>
<evidence type="ECO:0000256" key="8">
    <source>
        <dbReference type="SAM" id="MobiDB-lite"/>
    </source>
</evidence>
<accession>A0A834KUM0</accession>
<evidence type="ECO:0000256" key="7">
    <source>
        <dbReference type="ARBA" id="ARBA00023180"/>
    </source>
</evidence>
<evidence type="ECO:0000256" key="9">
    <source>
        <dbReference type="SAM" id="Phobius"/>
    </source>
</evidence>
<gene>
    <name evidence="11" type="ORF">FQA47_010130</name>
</gene>
<sequence length="1186" mass="134428">MTHRFYVIKFDSDCSYYSSVAPTCKLWERLRSHSHYNRHSLQRTKLSWIVWTRGNLAKDVRSLFQSHRFTHRSFSAQMWRINHSSTSVLFKRSQIGFRGVMLAVLIHIFLMPHAAQCLKPGDGAAILSGALGLPWHDELCCDSPSASLSGDRGVTNRPTTNGTMSSLPHHPRCKFRRLKPEFLPQKPSDGICLDILCRINENWENVTCYLQLLDEPSGKLDAGGTTFSFQQLTDKDATEVNSNPVVCEAEESFTCSLPLHPEASYVATVTVNVSSVMAPPVFLIIPARPVKPSPPVNVTHYQTIEPELIVQWESPPHFNATQLRYEVRYSTKNDLAWQVVSVTGEPRLSLDLQPDQEYTVQVRCSSLDEPPLWSEWSAPYKFYLYIVTYIPEKMVAQAGKNVTVYCVFNNRSMNASEAVWKLNFHQPLPSSMYHQVSERVSKITMRASESRMYDLLTCTPEAAIPYSQISIEGASLDIRCEINGDMDTMECSWNSTQWLSFNLQHKWTHMSCNSMKQKEEAGENVGKIKEACFSIKPRTCTFHPLHVGCYKLWLELGSDSGSVRSKPIYLSSKGNVKPYSPSNVKALTLKSGVLSVRWEPPSLPADGLQYELQYHILSTVKEDWKIQGTKQPPPMTVEVPEMCRVYVVQVRCKHIGENSYWSEWSDIIYSTPNNSRAPEQGPDFWRIRQDDHHKNKSNVTLLFEHFPVTWNSYCVDGFIVQHLASNGSVVRKHINLGPSYSFEWNQEPQTVTVEAYNSLGNSTHNMKMTLEKTPRRKSLHSVHALVLNSTHASLSWSLLDDSVVPLFMVVQWSESSGLSGLKWVRLPYSNQAVYINGNFSHSEDYGFHLYPVFADMEGEPMYIIAAKKNPAAYMIMMSISFLCIVLLFTLVLTQNQIKKNLVWKHVPNPKKCSWAKGLDFRKMDTFDLFQPAEGLQTCPLLPSDNIISKVIIVEKTETKAFMESQLMSLSCDPVTSTSSCFAPAFDRSRLDASAPSSQSPDKPNQADPEGSDIVDSSASTSVRYAKLLLPYLKQEKQSGNINDGSNSSDEGNFSANNSEMSESSPTGLWELESCHSAETDDQRRSCSYASEGELSEMSEHEGVTEQRQVQPLCYLQIGYPAEDEESEEEEQREEEEEEKRKEETANLNGKDFFVPLICDLSSQYMPQYRTAAYRSQLLHQTEELQL</sequence>
<keyword evidence="3" id="KW-0732">Signal</keyword>
<feature type="region of interest" description="Disordered" evidence="8">
    <location>
        <begin position="1080"/>
        <end position="1146"/>
    </location>
</feature>
<keyword evidence="5 9" id="KW-0472">Membrane</keyword>
<dbReference type="PANTHER" id="PTHR23037">
    <property type="entry name" value="CYTOKINE RECEPTOR"/>
    <property type="match status" value="1"/>
</dbReference>
<feature type="region of interest" description="Disordered" evidence="8">
    <location>
        <begin position="1036"/>
        <end position="1066"/>
    </location>
</feature>
<dbReference type="EMBL" id="WKFB01000135">
    <property type="protein sequence ID" value="KAF6734407.1"/>
    <property type="molecule type" value="Genomic_DNA"/>
</dbReference>
<keyword evidence="6 11" id="KW-0675">Receptor</keyword>
<proteinExistence type="predicted"/>
<keyword evidence="4 9" id="KW-1133">Transmembrane helix</keyword>
<evidence type="ECO:0000313" key="12">
    <source>
        <dbReference type="Proteomes" id="UP000646548"/>
    </source>
</evidence>
<dbReference type="Gene3D" id="2.60.40.10">
    <property type="entry name" value="Immunoglobulins"/>
    <property type="match status" value="5"/>
</dbReference>
<dbReference type="AlphaFoldDB" id="A0A834KUM0"/>
<dbReference type="SUPFAM" id="SSF49265">
    <property type="entry name" value="Fibronectin type III"/>
    <property type="match status" value="2"/>
</dbReference>
<feature type="transmembrane region" description="Helical" evidence="9">
    <location>
        <begin position="871"/>
        <end position="892"/>
    </location>
</feature>
<organism evidence="11 12">
    <name type="scientific">Oryzias melastigma</name>
    <name type="common">Marine medaka</name>
    <dbReference type="NCBI Taxonomy" id="30732"/>
    <lineage>
        <taxon>Eukaryota</taxon>
        <taxon>Metazoa</taxon>
        <taxon>Chordata</taxon>
        <taxon>Craniata</taxon>
        <taxon>Vertebrata</taxon>
        <taxon>Euteleostomi</taxon>
        <taxon>Actinopterygii</taxon>
        <taxon>Neopterygii</taxon>
        <taxon>Teleostei</taxon>
        <taxon>Neoteleostei</taxon>
        <taxon>Acanthomorphata</taxon>
        <taxon>Ovalentaria</taxon>
        <taxon>Atherinomorphae</taxon>
        <taxon>Beloniformes</taxon>
        <taxon>Adrianichthyidae</taxon>
        <taxon>Oryziinae</taxon>
        <taxon>Oryzias</taxon>
    </lineage>
</organism>
<evidence type="ECO:0000256" key="6">
    <source>
        <dbReference type="ARBA" id="ARBA00023170"/>
    </source>
</evidence>
<dbReference type="GO" id="GO:0030097">
    <property type="term" value="P:hemopoiesis"/>
    <property type="evidence" value="ECO:0007669"/>
    <property type="project" value="TreeGrafter"/>
</dbReference>
<evidence type="ECO:0000256" key="3">
    <source>
        <dbReference type="ARBA" id="ARBA00022729"/>
    </source>
</evidence>
<name>A0A834KUM0_ORYME</name>
<dbReference type="InterPro" id="IPR036116">
    <property type="entry name" value="FN3_sf"/>
</dbReference>
<dbReference type="InterPro" id="IPR041182">
    <property type="entry name" value="LEP-R_IGD"/>
</dbReference>
<dbReference type="InterPro" id="IPR013783">
    <property type="entry name" value="Ig-like_fold"/>
</dbReference>